<evidence type="ECO:0000259" key="3">
    <source>
        <dbReference type="Pfam" id="PF01939"/>
    </source>
</evidence>
<feature type="region of interest" description="Disordered" evidence="2">
    <location>
        <begin position="1"/>
        <end position="20"/>
    </location>
</feature>
<name>A0AAE3K6R6_9EURY</name>
<dbReference type="GO" id="GO:0004519">
    <property type="term" value="F:endonuclease activity"/>
    <property type="evidence" value="ECO:0007669"/>
    <property type="project" value="UniProtKB-KW"/>
</dbReference>
<keyword evidence="1" id="KW-0238">DNA-binding</keyword>
<dbReference type="GO" id="GO:0003677">
    <property type="term" value="F:DNA binding"/>
    <property type="evidence" value="ECO:0007669"/>
    <property type="project" value="UniProtKB-KW"/>
</dbReference>
<keyword evidence="4" id="KW-0255">Endonuclease</keyword>
<sequence>MTEVFLIQATGDPTDRPPAETKADEPIGHGFYNHPNWHNQTKDEDFGEVEEGDIILLYCTGNVEACPKQIKYIFQVTGKEEDRLDGSEIGVPNKLLLEELHRLSPGFPLEKIRQWVEDGKLSDAMNRAGTQGFNITNVEKADYEAITEWTDSREPEPTIEHYEEELRNFIANHGLGVISDEYANYELYQDADSTGELYTTPIGEIDLVYQHPESGELVIVELKRTQKTSDKVVGQIARYLGWAEAELAVDNQVHGLIVTQTASERLKYAVRALKDCELATYKLNFHFEMQN</sequence>
<dbReference type="InterPro" id="IPR011856">
    <property type="entry name" value="tRNA_endonuc-like_dom_sf"/>
</dbReference>
<evidence type="ECO:0000313" key="5">
    <source>
        <dbReference type="Proteomes" id="UP001202674"/>
    </source>
</evidence>
<proteinExistence type="predicted"/>
<dbReference type="Pfam" id="PF01939">
    <property type="entry name" value="NucS_C"/>
    <property type="match status" value="1"/>
</dbReference>
<comment type="caution">
    <text evidence="4">The sequence shown here is derived from an EMBL/GenBank/DDBJ whole genome shotgun (WGS) entry which is preliminary data.</text>
</comment>
<dbReference type="InterPro" id="IPR048301">
    <property type="entry name" value="NucS_C"/>
</dbReference>
<keyword evidence="4" id="KW-0540">Nuclease</keyword>
<evidence type="ECO:0000256" key="2">
    <source>
        <dbReference type="SAM" id="MobiDB-lite"/>
    </source>
</evidence>
<protein>
    <submittedName>
        <fullName evidence="4">Endonuclease NucS</fullName>
    </submittedName>
</protein>
<organism evidence="4 5">
    <name type="scientific">Natranaeroarchaeum aerophilus</name>
    <dbReference type="NCBI Taxonomy" id="2917711"/>
    <lineage>
        <taxon>Archaea</taxon>
        <taxon>Methanobacteriati</taxon>
        <taxon>Methanobacteriota</taxon>
        <taxon>Stenosarchaea group</taxon>
        <taxon>Halobacteria</taxon>
        <taxon>Halobacteriales</taxon>
        <taxon>Natronoarchaeaceae</taxon>
        <taxon>Natranaeroarchaeum</taxon>
    </lineage>
</organism>
<keyword evidence="5" id="KW-1185">Reference proteome</keyword>
<dbReference type="RefSeq" id="WP_250598793.1">
    <property type="nucleotide sequence ID" value="NZ_JAKRVY010000019.1"/>
</dbReference>
<keyword evidence="4" id="KW-0378">Hydrolase</keyword>
<gene>
    <name evidence="4" type="ORF">AArcSt11_16635</name>
</gene>
<evidence type="ECO:0000313" key="4">
    <source>
        <dbReference type="EMBL" id="MCL9815278.1"/>
    </source>
</evidence>
<dbReference type="Gene3D" id="3.40.1350.10">
    <property type="match status" value="1"/>
</dbReference>
<accession>A0AAE3K6R6</accession>
<dbReference type="EMBL" id="JAKRVY010000019">
    <property type="protein sequence ID" value="MCL9815278.1"/>
    <property type="molecule type" value="Genomic_DNA"/>
</dbReference>
<evidence type="ECO:0000256" key="1">
    <source>
        <dbReference type="ARBA" id="ARBA00023125"/>
    </source>
</evidence>
<dbReference type="CDD" id="cd22341">
    <property type="entry name" value="NucS-like"/>
    <property type="match status" value="1"/>
</dbReference>
<dbReference type="AlphaFoldDB" id="A0AAE3K6R6"/>
<dbReference type="Proteomes" id="UP001202674">
    <property type="component" value="Unassembled WGS sequence"/>
</dbReference>
<feature type="domain" description="Endonuclease NucS C-terminal" evidence="3">
    <location>
        <begin position="198"/>
        <end position="264"/>
    </location>
</feature>
<reference evidence="4 5" key="1">
    <citation type="journal article" date="2022" name="Syst. Appl. Microbiol.">
        <title>Natronocalculus amylovorans gen. nov., sp. nov., and Natranaeroarchaeum aerophilus sp. nov., dominant culturable amylolytic natronoarchaea from hypersaline soda lakes in southwestern Siberia.</title>
        <authorList>
            <person name="Sorokin D.Y."/>
            <person name="Elcheninov A.G."/>
            <person name="Khizhniak T.V."/>
            <person name="Koenen M."/>
            <person name="Bale N.J."/>
            <person name="Damste J.S.S."/>
            <person name="Kublanov I.V."/>
        </authorList>
    </citation>
    <scope>NUCLEOTIDE SEQUENCE [LARGE SCALE GENOMIC DNA]</scope>
    <source>
        <strain evidence="4 5">AArc-St1-1</strain>
    </source>
</reference>
<dbReference type="InterPro" id="IPR002793">
    <property type="entry name" value="Endonuclease_NucS"/>
</dbReference>